<proteinExistence type="predicted"/>
<comment type="caution">
    <text evidence="2">The sequence shown here is derived from an EMBL/GenBank/DDBJ whole genome shotgun (WGS) entry which is preliminary data.</text>
</comment>
<keyword evidence="1" id="KW-1133">Transmembrane helix</keyword>
<sequence length="141" mass="14819">MLAAAAVPCAVVWLLWPVAEDGEVLLPVLLAAPSLLLLLPWRARTEEGFADRCWTVGWLLAGAGVLGAPFGLFLLFPAGSVLLAAGFRARPESGRLPGVLGWAAAAFFLLLGTYLLYACLTDPYRGLEEAREAGPALGLAT</sequence>
<protein>
    <submittedName>
        <fullName evidence="2">Uncharacterized protein</fullName>
    </submittedName>
</protein>
<organism evidence="2 3">
    <name type="scientific">Kitasatospora phosalacinea</name>
    <dbReference type="NCBI Taxonomy" id="2065"/>
    <lineage>
        <taxon>Bacteria</taxon>
        <taxon>Bacillati</taxon>
        <taxon>Actinomycetota</taxon>
        <taxon>Actinomycetes</taxon>
        <taxon>Kitasatosporales</taxon>
        <taxon>Streptomycetaceae</taxon>
        <taxon>Kitasatospora</taxon>
    </lineage>
</organism>
<evidence type="ECO:0000313" key="3">
    <source>
        <dbReference type="Proteomes" id="UP001165041"/>
    </source>
</evidence>
<feature type="transmembrane region" description="Helical" evidence="1">
    <location>
        <begin position="96"/>
        <end position="117"/>
    </location>
</feature>
<dbReference type="Proteomes" id="UP001165041">
    <property type="component" value="Unassembled WGS sequence"/>
</dbReference>
<gene>
    <name evidence="2" type="ORF">Kpho02_71500</name>
</gene>
<accession>A0A9W6V616</accession>
<feature type="transmembrane region" description="Helical" evidence="1">
    <location>
        <begin position="53"/>
        <end position="76"/>
    </location>
</feature>
<feature type="transmembrane region" description="Helical" evidence="1">
    <location>
        <begin position="24"/>
        <end position="41"/>
    </location>
</feature>
<keyword evidence="1" id="KW-0472">Membrane</keyword>
<reference evidence="2" key="1">
    <citation type="submission" date="2023-02" db="EMBL/GenBank/DDBJ databases">
        <title>Kitasatospora phosalacinea NBRC 14627.</title>
        <authorList>
            <person name="Ichikawa N."/>
            <person name="Sato H."/>
            <person name="Tonouchi N."/>
        </authorList>
    </citation>
    <scope>NUCLEOTIDE SEQUENCE</scope>
    <source>
        <strain evidence="2">NBRC 14627</strain>
    </source>
</reference>
<evidence type="ECO:0000256" key="1">
    <source>
        <dbReference type="SAM" id="Phobius"/>
    </source>
</evidence>
<dbReference type="AlphaFoldDB" id="A0A9W6V616"/>
<dbReference type="EMBL" id="BSSA01000040">
    <property type="protein sequence ID" value="GLW74853.1"/>
    <property type="molecule type" value="Genomic_DNA"/>
</dbReference>
<evidence type="ECO:0000313" key="2">
    <source>
        <dbReference type="EMBL" id="GLW74853.1"/>
    </source>
</evidence>
<name>A0A9W6V616_9ACTN</name>
<keyword evidence="1" id="KW-0812">Transmembrane</keyword>